<dbReference type="Gene3D" id="1.25.40.390">
    <property type="match status" value="1"/>
</dbReference>
<sequence length="608" mass="67439">MKKNLNICVVIGLLFVFSACKKNFLDLQPLDTLSTANSLASTNELRMYMNQFYQNTFPAQPGSVGAAGIAFNDAGTDNMIFSSVNNRTSGLTTLGNAPSIGEYTTIRNLNYFFENFKNAKGQAVENNKYLGEARFFRAYIYFNMLKKFGGVTWVNRVLPGEQELMEVPRQSRTVIADSVLADLDQAVALLPTASNSASMRLHKDVALAFKSRVALYEATWQKYHKAKNDPFFTKDISTEKIQNYFEQARDAASAVMTKGKWSVYSTGKPLEDYGNLFITTDLSTNPEILLWRKYNANDNIAHSVSKYTSTGGADLGLTLSLVDDYLTRDGRPFLGAERANAQKLYAQELNPVLRDPRLGQTVAIPGQPLKPGVVVPVYPPVNQTGFNKSTTGYPLYKYLEYNNAAAVADDFKSIAPAITFRYAEVLLNYAEAVAELGGDPVSIANALNPLRTRAGMPAVDFVREYNTDAAYPFRNLSNIIQAVRRERRVELAAEGMRLDDIMRWAAAGELLIGKRQLGTLFVGSDMSSQNVAGGFYSASLLYYDTAPTGKSVNLYLNGNPGDTQRYIDPFKSILPNGSAFNPERDYLLPIQQRMFQLTAGKWVQNPGW</sequence>
<dbReference type="PROSITE" id="PS51257">
    <property type="entry name" value="PROKAR_LIPOPROTEIN"/>
    <property type="match status" value="1"/>
</dbReference>
<dbReference type="InterPro" id="IPR011990">
    <property type="entry name" value="TPR-like_helical_dom_sf"/>
</dbReference>
<protein>
    <submittedName>
        <fullName evidence="8">RagB/SusD family nutrient uptake outer membrane protein</fullName>
    </submittedName>
</protein>
<evidence type="ECO:0000256" key="3">
    <source>
        <dbReference type="ARBA" id="ARBA00022729"/>
    </source>
</evidence>
<accession>A0ABR6EVG2</accession>
<dbReference type="Pfam" id="PF14322">
    <property type="entry name" value="SusD-like_3"/>
    <property type="match status" value="1"/>
</dbReference>
<feature type="domain" description="SusD-like N-terminal" evidence="7">
    <location>
        <begin position="51"/>
        <end position="215"/>
    </location>
</feature>
<evidence type="ECO:0000313" key="8">
    <source>
        <dbReference type="EMBL" id="MBB2149256.1"/>
    </source>
</evidence>
<name>A0ABR6EVG2_9SPHI</name>
<gene>
    <name evidence="8" type="ORF">GM920_10090</name>
</gene>
<feature type="domain" description="RagB/SusD" evidence="6">
    <location>
        <begin position="295"/>
        <end position="608"/>
    </location>
</feature>
<reference evidence="8 9" key="1">
    <citation type="submission" date="2019-11" db="EMBL/GenBank/DDBJ databases">
        <title>Description of Pedobacter sp. LMG 31462T.</title>
        <authorList>
            <person name="Carlier A."/>
            <person name="Qi S."/>
            <person name="Vandamme P."/>
        </authorList>
    </citation>
    <scope>NUCLEOTIDE SEQUENCE [LARGE SCALE GENOMIC DNA]</scope>
    <source>
        <strain evidence="8 9">LMG 31462</strain>
    </source>
</reference>
<dbReference type="SUPFAM" id="SSF48452">
    <property type="entry name" value="TPR-like"/>
    <property type="match status" value="1"/>
</dbReference>
<proteinExistence type="inferred from homology"/>
<evidence type="ECO:0000256" key="1">
    <source>
        <dbReference type="ARBA" id="ARBA00004442"/>
    </source>
</evidence>
<evidence type="ECO:0000259" key="6">
    <source>
        <dbReference type="Pfam" id="PF07980"/>
    </source>
</evidence>
<organism evidence="8 9">
    <name type="scientific">Pedobacter gandavensis</name>
    <dbReference type="NCBI Taxonomy" id="2679963"/>
    <lineage>
        <taxon>Bacteria</taxon>
        <taxon>Pseudomonadati</taxon>
        <taxon>Bacteroidota</taxon>
        <taxon>Sphingobacteriia</taxon>
        <taxon>Sphingobacteriales</taxon>
        <taxon>Sphingobacteriaceae</taxon>
        <taxon>Pedobacter</taxon>
    </lineage>
</organism>
<dbReference type="Pfam" id="PF07980">
    <property type="entry name" value="SusD_RagB"/>
    <property type="match status" value="1"/>
</dbReference>
<evidence type="ECO:0000256" key="5">
    <source>
        <dbReference type="ARBA" id="ARBA00023237"/>
    </source>
</evidence>
<keyword evidence="4" id="KW-0472">Membrane</keyword>
<dbReference type="InterPro" id="IPR033985">
    <property type="entry name" value="SusD-like_N"/>
</dbReference>
<comment type="caution">
    <text evidence="8">The sequence shown here is derived from an EMBL/GenBank/DDBJ whole genome shotgun (WGS) entry which is preliminary data.</text>
</comment>
<dbReference type="EMBL" id="WNXC01000002">
    <property type="protein sequence ID" value="MBB2149256.1"/>
    <property type="molecule type" value="Genomic_DNA"/>
</dbReference>
<comment type="subcellular location">
    <subcellularLocation>
        <location evidence="1">Cell outer membrane</location>
    </subcellularLocation>
</comment>
<evidence type="ECO:0000256" key="2">
    <source>
        <dbReference type="ARBA" id="ARBA00006275"/>
    </source>
</evidence>
<dbReference type="RefSeq" id="WP_182956543.1">
    <property type="nucleotide sequence ID" value="NZ_WNXC01000002.1"/>
</dbReference>
<keyword evidence="3" id="KW-0732">Signal</keyword>
<keyword evidence="9" id="KW-1185">Reference proteome</keyword>
<evidence type="ECO:0000313" key="9">
    <source>
        <dbReference type="Proteomes" id="UP000636110"/>
    </source>
</evidence>
<dbReference type="Proteomes" id="UP000636110">
    <property type="component" value="Unassembled WGS sequence"/>
</dbReference>
<evidence type="ECO:0000259" key="7">
    <source>
        <dbReference type="Pfam" id="PF14322"/>
    </source>
</evidence>
<dbReference type="InterPro" id="IPR012944">
    <property type="entry name" value="SusD_RagB_dom"/>
</dbReference>
<comment type="similarity">
    <text evidence="2">Belongs to the SusD family.</text>
</comment>
<evidence type="ECO:0000256" key="4">
    <source>
        <dbReference type="ARBA" id="ARBA00023136"/>
    </source>
</evidence>
<keyword evidence="5" id="KW-0998">Cell outer membrane</keyword>